<protein>
    <recommendedName>
        <fullName evidence="4">RRM domain-containing protein</fullName>
    </recommendedName>
</protein>
<feature type="compositionally biased region" description="Low complexity" evidence="1">
    <location>
        <begin position="346"/>
        <end position="369"/>
    </location>
</feature>
<dbReference type="EMBL" id="JAWIZZ010000047">
    <property type="protein sequence ID" value="KAK5779178.1"/>
    <property type="molecule type" value="Genomic_DNA"/>
</dbReference>
<feature type="compositionally biased region" description="Low complexity" evidence="1">
    <location>
        <begin position="536"/>
        <end position="548"/>
    </location>
</feature>
<organism evidence="2 3">
    <name type="scientific">Arxiozyma heterogenica</name>
    <dbReference type="NCBI Taxonomy" id="278026"/>
    <lineage>
        <taxon>Eukaryota</taxon>
        <taxon>Fungi</taxon>
        <taxon>Dikarya</taxon>
        <taxon>Ascomycota</taxon>
        <taxon>Saccharomycotina</taxon>
        <taxon>Saccharomycetes</taxon>
        <taxon>Saccharomycetales</taxon>
        <taxon>Saccharomycetaceae</taxon>
        <taxon>Arxiozyma</taxon>
    </lineage>
</organism>
<feature type="compositionally biased region" description="Polar residues" evidence="1">
    <location>
        <begin position="432"/>
        <end position="442"/>
    </location>
</feature>
<accession>A0AAN7WLX8</accession>
<sequence length="548" mass="61974">MSLEEFLGDDSLGDSVWNEDDINIDAINNTINIEVLKNSHQKSNITNNSIRGNQPQIHQNIVSPQYPVNSTVLPFASTSVSSPTSTTINSTSLSSSSFNQNDYYKKQNPQLRNVPDSYANNQQQFTVQGPPYMIKFSNLPPRFADSDIEELFEAKYTKFVKFKIFWEINKNPSLSTLKSGSIFDQNFKRDAKVAFVEVYSARDIMKILKYWYQPLKEIYKIHTEPAQYEDFKEYMSKINLLTDPSDDPSKPYLVPKNKTNPFGTAKPVDTQSKILDIEEKMERLHVEDTETLRRLSEGEPLESLKPKITILKKPQLSYSEVAQQSLLDSIKKNSPQNAGSGKVLDSSSNSLATSNPSNNESNSENVSNSHEIKQGNESKENSSEYNNNVTMSETYENYDLSEDRTKNKLYENIEGESSKIFTFKNQERDMSPSGNNLQNYNKSYRGGRGIGLRGRGGRGGRGGNFSRGYNNRGRGGYNQRFNNNFDNSRNTSYRKQTFEEKDGGPSLFAPASGFLQTTTKNDRGGHHSNSRGRGGYYRSNSNYSGSYI</sequence>
<reference evidence="3" key="1">
    <citation type="submission" date="2023-07" db="EMBL/GenBank/DDBJ databases">
        <title>A draft genome of Kazachstania heterogenica Y-27499.</title>
        <authorList>
            <person name="Donic C."/>
            <person name="Kralova J.S."/>
            <person name="Fidel L."/>
            <person name="Ben-Dor S."/>
            <person name="Jung S."/>
        </authorList>
    </citation>
    <scope>NUCLEOTIDE SEQUENCE [LARGE SCALE GENOMIC DNA]</scope>
    <source>
        <strain evidence="3">Y27499</strain>
    </source>
</reference>
<name>A0AAN7WLX8_9SACH</name>
<feature type="region of interest" description="Disordered" evidence="1">
    <location>
        <begin position="331"/>
        <end position="388"/>
    </location>
</feature>
<dbReference type="AlphaFoldDB" id="A0AAN7WLX8"/>
<feature type="region of interest" description="Disordered" evidence="1">
    <location>
        <begin position="426"/>
        <end position="548"/>
    </location>
</feature>
<evidence type="ECO:0008006" key="4">
    <source>
        <dbReference type="Google" id="ProtNLM"/>
    </source>
</evidence>
<proteinExistence type="predicted"/>
<evidence type="ECO:0000256" key="1">
    <source>
        <dbReference type="SAM" id="MobiDB-lite"/>
    </source>
</evidence>
<feature type="compositionally biased region" description="Low complexity" evidence="1">
    <location>
        <begin position="466"/>
        <end position="485"/>
    </location>
</feature>
<gene>
    <name evidence="2" type="ORF">RI543_003064</name>
</gene>
<feature type="compositionally biased region" description="Basic and acidic residues" evidence="1">
    <location>
        <begin position="370"/>
        <end position="382"/>
    </location>
</feature>
<evidence type="ECO:0000313" key="2">
    <source>
        <dbReference type="EMBL" id="KAK5779178.1"/>
    </source>
</evidence>
<dbReference type="Proteomes" id="UP001306508">
    <property type="component" value="Unassembled WGS sequence"/>
</dbReference>
<comment type="caution">
    <text evidence="2">The sequence shown here is derived from an EMBL/GenBank/DDBJ whole genome shotgun (WGS) entry which is preliminary data.</text>
</comment>
<evidence type="ECO:0000313" key="3">
    <source>
        <dbReference type="Proteomes" id="UP001306508"/>
    </source>
</evidence>
<feature type="compositionally biased region" description="Gly residues" evidence="1">
    <location>
        <begin position="446"/>
        <end position="465"/>
    </location>
</feature>
<feature type="compositionally biased region" description="Polar residues" evidence="1">
    <location>
        <begin position="486"/>
        <end position="495"/>
    </location>
</feature>
<keyword evidence="3" id="KW-1185">Reference proteome</keyword>